<dbReference type="InterPro" id="IPR036610">
    <property type="entry name" value="PEBP-like_sf"/>
</dbReference>
<dbReference type="STRING" id="196109.A0A136J7S0"/>
<evidence type="ECO:0000256" key="6">
    <source>
        <dbReference type="SAM" id="MobiDB-lite"/>
    </source>
</evidence>
<dbReference type="InterPro" id="IPR035810">
    <property type="entry name" value="PEBP_euk"/>
</dbReference>
<dbReference type="AlphaFoldDB" id="A0A136J7S0"/>
<feature type="compositionally biased region" description="Low complexity" evidence="6">
    <location>
        <begin position="60"/>
        <end position="77"/>
    </location>
</feature>
<keyword evidence="2" id="KW-0496">Mitochondrion</keyword>
<dbReference type="FunFam" id="1.20.58.1180:FF:000001">
    <property type="entry name" value="Mitochondrial large ribosomal subunit YmL35"/>
    <property type="match status" value="1"/>
</dbReference>
<evidence type="ECO:0000256" key="2">
    <source>
        <dbReference type="ARBA" id="ARBA00023128"/>
    </source>
</evidence>
<dbReference type="Gene3D" id="3.90.280.10">
    <property type="entry name" value="PEBP-like"/>
    <property type="match status" value="1"/>
</dbReference>
<evidence type="ECO:0000256" key="3">
    <source>
        <dbReference type="ARBA" id="ARBA00037226"/>
    </source>
</evidence>
<dbReference type="PANTHER" id="PTHR11362:SF82">
    <property type="entry name" value="PHOSPHATIDYLETHANOLAMINE-BINDING PROTEIN 4"/>
    <property type="match status" value="1"/>
</dbReference>
<dbReference type="SUPFAM" id="SSF49777">
    <property type="entry name" value="PEBP-like"/>
    <property type="match status" value="1"/>
</dbReference>
<dbReference type="InParanoid" id="A0A136J7S0"/>
<dbReference type="FunFam" id="3.90.280.10:FF:000004">
    <property type="entry name" value="Mitochondrial large ribosomal subunit YmL35"/>
    <property type="match status" value="1"/>
</dbReference>
<dbReference type="PANTHER" id="PTHR11362">
    <property type="entry name" value="PHOSPHATIDYLETHANOLAMINE-BINDING PROTEIN"/>
    <property type="match status" value="1"/>
</dbReference>
<dbReference type="FunCoup" id="A0A136J7S0">
    <property type="interactions" value="187"/>
</dbReference>
<feature type="compositionally biased region" description="Polar residues" evidence="6">
    <location>
        <begin position="17"/>
        <end position="33"/>
    </location>
</feature>
<dbReference type="GO" id="GO:0005840">
    <property type="term" value="C:ribosome"/>
    <property type="evidence" value="ECO:0007669"/>
    <property type="project" value="UniProtKB-KW"/>
</dbReference>
<comment type="subcellular location">
    <subcellularLocation>
        <location evidence="1">Mitochondrion</location>
    </subcellularLocation>
</comment>
<dbReference type="EMBL" id="KQ964248">
    <property type="protein sequence ID" value="KXJ93203.1"/>
    <property type="molecule type" value="Genomic_DNA"/>
</dbReference>
<evidence type="ECO:0000256" key="5">
    <source>
        <dbReference type="ARBA" id="ARBA00039444"/>
    </source>
</evidence>
<evidence type="ECO:0000313" key="8">
    <source>
        <dbReference type="Proteomes" id="UP000070501"/>
    </source>
</evidence>
<evidence type="ECO:0000313" key="7">
    <source>
        <dbReference type="EMBL" id="KXJ93203.1"/>
    </source>
</evidence>
<proteinExistence type="inferred from homology"/>
<evidence type="ECO:0000256" key="1">
    <source>
        <dbReference type="ARBA" id="ARBA00004173"/>
    </source>
</evidence>
<sequence length="468" mass="53403">MASCQRAVRPLVRSFRQVQLSSQPLRPFSQSASRCDEAETSTKTAPTPQSKAQDTPSATSKVDAASADTKATSARSSLLDPNTTTATWAEKKLYKKGVHPIGSRRRRAALRTSENVPFEQLPYQCFQEARKILQADRAEKIKEISAELARIQRLEEVSADKIKGGQEKKDLRLKSMRKYVEELKILADINDPMVKRKFEDGLGDMSKPIYRHLAELKWRGMPHRIITQRIDQFNIVPDVLPKFEPSMDVQMYFRRVKVEPGDIVNSLVSEVPPRLRVQVFDKGERLVSIVVMDSDVPNAENDSFDRRCHYLAANVPLGPTQPSLPLGQVNKETQLAVPWLPAFSQKGAPYHRLSLFILEQKPGETLDVAKLRELYAAREGFSLKSFRDKFSLNPIGFNLFRTVWDENTAAVMERAGMPGADVEFKHKRVYSLKGEKKQRGWEAKRQKPKYRSLWKYSKRIHGLKNGRR</sequence>
<gene>
    <name evidence="7" type="ORF">Micbo1qcDRAFT_161160</name>
</gene>
<feature type="compositionally biased region" description="Polar residues" evidence="6">
    <location>
        <begin position="41"/>
        <end position="59"/>
    </location>
</feature>
<name>A0A136J7S0_9PEZI</name>
<feature type="region of interest" description="Disordered" evidence="6">
    <location>
        <begin position="17"/>
        <end position="79"/>
    </location>
</feature>
<accession>A0A136J7S0</accession>
<keyword evidence="7" id="KW-0687">Ribonucleoprotein</keyword>
<keyword evidence="7" id="KW-0689">Ribosomal protein</keyword>
<dbReference type="Pfam" id="PF01161">
    <property type="entry name" value="PBP"/>
    <property type="match status" value="1"/>
</dbReference>
<dbReference type="Gene3D" id="1.20.58.1180">
    <property type="match status" value="1"/>
</dbReference>
<organism evidence="7 8">
    <name type="scientific">Microdochium bolleyi</name>
    <dbReference type="NCBI Taxonomy" id="196109"/>
    <lineage>
        <taxon>Eukaryota</taxon>
        <taxon>Fungi</taxon>
        <taxon>Dikarya</taxon>
        <taxon>Ascomycota</taxon>
        <taxon>Pezizomycotina</taxon>
        <taxon>Sordariomycetes</taxon>
        <taxon>Xylariomycetidae</taxon>
        <taxon>Xylariales</taxon>
        <taxon>Microdochiaceae</taxon>
        <taxon>Microdochium</taxon>
    </lineage>
</organism>
<evidence type="ECO:0000256" key="4">
    <source>
        <dbReference type="ARBA" id="ARBA00038016"/>
    </source>
</evidence>
<comment type="similarity">
    <text evidence="4">Belongs to the phosphatidylethanolamine-binding protein family. Mitochondrion-specific ribosomal protein mL38 subfamily.</text>
</comment>
<dbReference type="OrthoDB" id="2153661at2759"/>
<comment type="function">
    <text evidence="3">Component of the mitochondrial ribosome (mitoribosome), a dedicated translation machinery responsible for the synthesis of mitochondrial genome-encoded proteins, including at least some of the essential transmembrane subunits of the mitochondrial respiratory chain. The mitoribosomes are attached to the mitochondrial inner membrane and translation products are cotranslationally integrated into the membrane.</text>
</comment>
<dbReference type="CDD" id="cd00866">
    <property type="entry name" value="PEBP_euk"/>
    <property type="match status" value="1"/>
</dbReference>
<protein>
    <recommendedName>
        <fullName evidence="5">Large ribosomal subunit protein mL38</fullName>
    </recommendedName>
</protein>
<keyword evidence="8" id="KW-1185">Reference proteome</keyword>
<dbReference type="Proteomes" id="UP000070501">
    <property type="component" value="Unassembled WGS sequence"/>
</dbReference>
<reference evidence="8" key="1">
    <citation type="submission" date="2016-02" db="EMBL/GenBank/DDBJ databases">
        <title>Draft genome sequence of Microdochium bolleyi, a fungal endophyte of beachgrass.</title>
        <authorList>
            <consortium name="DOE Joint Genome Institute"/>
            <person name="David A.S."/>
            <person name="May G."/>
            <person name="Haridas S."/>
            <person name="Lim J."/>
            <person name="Wang M."/>
            <person name="Labutti K."/>
            <person name="Lipzen A."/>
            <person name="Barry K."/>
            <person name="Grigoriev I.V."/>
        </authorList>
    </citation>
    <scope>NUCLEOTIDE SEQUENCE [LARGE SCALE GENOMIC DNA]</scope>
    <source>
        <strain evidence="8">J235TASD1</strain>
    </source>
</reference>
<dbReference type="GO" id="GO:0005739">
    <property type="term" value="C:mitochondrion"/>
    <property type="evidence" value="ECO:0007669"/>
    <property type="project" value="UniProtKB-SubCell"/>
</dbReference>
<dbReference type="InterPro" id="IPR008914">
    <property type="entry name" value="PEBP"/>
</dbReference>